<feature type="domain" description="PAS" evidence="16">
    <location>
        <begin position="298"/>
        <end position="368"/>
    </location>
</feature>
<dbReference type="SMART" id="SM00448">
    <property type="entry name" value="REC"/>
    <property type="match status" value="1"/>
</dbReference>
<keyword evidence="10" id="KW-0902">Two-component regulatory system</keyword>
<keyword evidence="8" id="KW-0067">ATP-binding</keyword>
<dbReference type="SMART" id="SM00388">
    <property type="entry name" value="HisKA"/>
    <property type="match status" value="1"/>
</dbReference>
<keyword evidence="5 12" id="KW-0597">Phosphoprotein</keyword>
<dbReference type="Pfam" id="PF08447">
    <property type="entry name" value="PAS_3"/>
    <property type="match status" value="2"/>
</dbReference>
<evidence type="ECO:0000256" key="2">
    <source>
        <dbReference type="ARBA" id="ARBA00004651"/>
    </source>
</evidence>
<dbReference type="PROSITE" id="PS50112">
    <property type="entry name" value="PAS"/>
    <property type="match status" value="1"/>
</dbReference>
<evidence type="ECO:0000259" key="14">
    <source>
        <dbReference type="PROSITE" id="PS50109"/>
    </source>
</evidence>
<evidence type="ECO:0000256" key="13">
    <source>
        <dbReference type="SAM" id="Coils"/>
    </source>
</evidence>
<proteinExistence type="predicted"/>
<keyword evidence="9" id="KW-1133">Transmembrane helix</keyword>
<reference evidence="19" key="1">
    <citation type="journal article" date="2019" name="Int. J. Syst. Evol. Microbiol.">
        <title>The Global Catalogue of Microorganisms (GCM) 10K type strain sequencing project: providing services to taxonomists for standard genome sequencing and annotation.</title>
        <authorList>
            <consortium name="The Broad Institute Genomics Platform"/>
            <consortium name="The Broad Institute Genome Sequencing Center for Infectious Disease"/>
            <person name="Wu L."/>
            <person name="Ma J."/>
        </authorList>
    </citation>
    <scope>NUCLEOTIDE SEQUENCE [LARGE SCALE GENOMIC DNA]</scope>
    <source>
        <strain evidence="19">CCUG 48316</strain>
    </source>
</reference>
<evidence type="ECO:0000313" key="18">
    <source>
        <dbReference type="EMBL" id="MFC6788940.1"/>
    </source>
</evidence>
<dbReference type="PANTHER" id="PTHR45339">
    <property type="entry name" value="HYBRID SIGNAL TRANSDUCTION HISTIDINE KINASE J"/>
    <property type="match status" value="1"/>
</dbReference>
<feature type="modified residue" description="4-aspartylphosphate" evidence="12">
    <location>
        <position position="905"/>
    </location>
</feature>
<comment type="subcellular location">
    <subcellularLocation>
        <location evidence="2">Cell membrane</location>
        <topology evidence="2">Multi-pass membrane protein</topology>
    </subcellularLocation>
</comment>
<evidence type="ECO:0000256" key="9">
    <source>
        <dbReference type="ARBA" id="ARBA00022989"/>
    </source>
</evidence>
<dbReference type="Proteomes" id="UP001596292">
    <property type="component" value="Unassembled WGS sequence"/>
</dbReference>
<dbReference type="SMART" id="SM00091">
    <property type="entry name" value="PAS"/>
    <property type="match status" value="3"/>
</dbReference>
<organism evidence="18 19">
    <name type="scientific">Methylobacterium komagatae</name>
    <dbReference type="NCBI Taxonomy" id="374425"/>
    <lineage>
        <taxon>Bacteria</taxon>
        <taxon>Pseudomonadati</taxon>
        <taxon>Pseudomonadota</taxon>
        <taxon>Alphaproteobacteria</taxon>
        <taxon>Hyphomicrobiales</taxon>
        <taxon>Methylobacteriaceae</taxon>
        <taxon>Methylobacterium</taxon>
    </lineage>
</organism>
<comment type="caution">
    <text evidence="18">The sequence shown here is derived from an EMBL/GenBank/DDBJ whole genome shotgun (WGS) entry which is preliminary data.</text>
</comment>
<keyword evidence="19" id="KW-1185">Reference proteome</keyword>
<evidence type="ECO:0000256" key="7">
    <source>
        <dbReference type="ARBA" id="ARBA00022741"/>
    </source>
</evidence>
<dbReference type="InterPro" id="IPR036890">
    <property type="entry name" value="HATPase_C_sf"/>
</dbReference>
<dbReference type="Pfam" id="PF02518">
    <property type="entry name" value="HATPase_c"/>
    <property type="match status" value="1"/>
</dbReference>
<evidence type="ECO:0000256" key="8">
    <source>
        <dbReference type="ARBA" id="ARBA00022840"/>
    </source>
</evidence>
<dbReference type="InterPro" id="IPR000700">
    <property type="entry name" value="PAS-assoc_C"/>
</dbReference>
<dbReference type="NCBIfam" id="TIGR00229">
    <property type="entry name" value="sensory_box"/>
    <property type="match status" value="3"/>
</dbReference>
<dbReference type="Gene3D" id="1.10.287.130">
    <property type="match status" value="1"/>
</dbReference>
<dbReference type="CDD" id="cd00130">
    <property type="entry name" value="PAS"/>
    <property type="match status" value="3"/>
</dbReference>
<keyword evidence="6" id="KW-0812">Transmembrane</keyword>
<evidence type="ECO:0000256" key="12">
    <source>
        <dbReference type="PROSITE-ProRule" id="PRU00169"/>
    </source>
</evidence>
<dbReference type="CDD" id="cd00082">
    <property type="entry name" value="HisKA"/>
    <property type="match status" value="1"/>
</dbReference>
<evidence type="ECO:0000259" key="15">
    <source>
        <dbReference type="PROSITE" id="PS50110"/>
    </source>
</evidence>
<feature type="domain" description="PAC" evidence="17">
    <location>
        <begin position="525"/>
        <end position="577"/>
    </location>
</feature>
<dbReference type="SUPFAM" id="SSF55874">
    <property type="entry name" value="ATPase domain of HSP90 chaperone/DNA topoisomerase II/histidine kinase"/>
    <property type="match status" value="1"/>
</dbReference>
<dbReference type="Gene3D" id="2.10.70.100">
    <property type="match status" value="1"/>
</dbReference>
<gene>
    <name evidence="18" type="ORF">ACFQE0_04425</name>
</gene>
<evidence type="ECO:0000256" key="5">
    <source>
        <dbReference type="ARBA" id="ARBA00022553"/>
    </source>
</evidence>
<feature type="domain" description="PAC" evidence="17">
    <location>
        <begin position="369"/>
        <end position="424"/>
    </location>
</feature>
<name>A0ABW2BH72_9HYPH</name>
<evidence type="ECO:0000256" key="4">
    <source>
        <dbReference type="ARBA" id="ARBA00022475"/>
    </source>
</evidence>
<dbReference type="InterPro" id="IPR001610">
    <property type="entry name" value="PAC"/>
</dbReference>
<dbReference type="PANTHER" id="PTHR45339:SF1">
    <property type="entry name" value="HYBRID SIGNAL TRANSDUCTION HISTIDINE KINASE J"/>
    <property type="match status" value="1"/>
</dbReference>
<dbReference type="Gene3D" id="3.40.50.2300">
    <property type="match status" value="1"/>
</dbReference>
<dbReference type="InterPro" id="IPR036641">
    <property type="entry name" value="HPT_dom_sf"/>
</dbReference>
<feature type="coiled-coil region" evidence="13">
    <location>
        <begin position="118"/>
        <end position="145"/>
    </location>
</feature>
<dbReference type="Gene3D" id="3.30.450.20">
    <property type="entry name" value="PAS domain"/>
    <property type="match status" value="3"/>
</dbReference>
<feature type="domain" description="PAC" evidence="17">
    <location>
        <begin position="222"/>
        <end position="274"/>
    </location>
</feature>
<dbReference type="InterPro" id="IPR003661">
    <property type="entry name" value="HisK_dim/P_dom"/>
</dbReference>
<keyword evidence="13" id="KW-0175">Coiled coil</keyword>
<dbReference type="InterPro" id="IPR011006">
    <property type="entry name" value="CheY-like_superfamily"/>
</dbReference>
<dbReference type="RefSeq" id="WP_378967453.1">
    <property type="nucleotide sequence ID" value="NZ_JBHSWN010000001.1"/>
</dbReference>
<dbReference type="EMBL" id="JBHSWN010000001">
    <property type="protein sequence ID" value="MFC6788940.1"/>
    <property type="molecule type" value="Genomic_DNA"/>
</dbReference>
<dbReference type="InterPro" id="IPR005467">
    <property type="entry name" value="His_kinase_dom"/>
</dbReference>
<keyword evidence="11" id="KW-0472">Membrane</keyword>
<evidence type="ECO:0000256" key="10">
    <source>
        <dbReference type="ARBA" id="ARBA00023012"/>
    </source>
</evidence>
<dbReference type="CDD" id="cd16922">
    <property type="entry name" value="HATPase_EvgS-ArcB-TorS-like"/>
    <property type="match status" value="1"/>
</dbReference>
<dbReference type="InterPro" id="IPR000014">
    <property type="entry name" value="PAS"/>
</dbReference>
<dbReference type="CDD" id="cd17546">
    <property type="entry name" value="REC_hyHK_CKI1_RcsC-like"/>
    <property type="match status" value="1"/>
</dbReference>
<dbReference type="InterPro" id="IPR001789">
    <property type="entry name" value="Sig_transdc_resp-reg_receiver"/>
</dbReference>
<evidence type="ECO:0000259" key="17">
    <source>
        <dbReference type="PROSITE" id="PS50113"/>
    </source>
</evidence>
<dbReference type="EC" id="2.7.13.3" evidence="3"/>
<dbReference type="InterPro" id="IPR036097">
    <property type="entry name" value="HisK_dim/P_sf"/>
</dbReference>
<dbReference type="InterPro" id="IPR003594">
    <property type="entry name" value="HATPase_dom"/>
</dbReference>
<evidence type="ECO:0000256" key="11">
    <source>
        <dbReference type="ARBA" id="ARBA00023136"/>
    </source>
</evidence>
<evidence type="ECO:0000256" key="3">
    <source>
        <dbReference type="ARBA" id="ARBA00012438"/>
    </source>
</evidence>
<dbReference type="SMART" id="SM00387">
    <property type="entry name" value="HATPase_c"/>
    <property type="match status" value="1"/>
</dbReference>
<feature type="domain" description="Response regulatory" evidence="15">
    <location>
        <begin position="856"/>
        <end position="973"/>
    </location>
</feature>
<comment type="catalytic activity">
    <reaction evidence="1">
        <text>ATP + protein L-histidine = ADP + protein N-phospho-L-histidine.</text>
        <dbReference type="EC" id="2.7.13.3"/>
    </reaction>
</comment>
<dbReference type="PROSITE" id="PS50113">
    <property type="entry name" value="PAC"/>
    <property type="match status" value="3"/>
</dbReference>
<dbReference type="Pfam" id="PF00512">
    <property type="entry name" value="HisKA"/>
    <property type="match status" value="1"/>
</dbReference>
<evidence type="ECO:0000256" key="6">
    <source>
        <dbReference type="ARBA" id="ARBA00022692"/>
    </source>
</evidence>
<feature type="domain" description="Histidine kinase" evidence="14">
    <location>
        <begin position="613"/>
        <end position="837"/>
    </location>
</feature>
<dbReference type="PRINTS" id="PR00344">
    <property type="entry name" value="BCTRLSENSOR"/>
</dbReference>
<dbReference type="Gene3D" id="3.30.565.10">
    <property type="entry name" value="Histidine kinase-like ATPase, C-terminal domain"/>
    <property type="match status" value="1"/>
</dbReference>
<accession>A0ABW2BH72</accession>
<dbReference type="InterPro" id="IPR013655">
    <property type="entry name" value="PAS_fold_3"/>
</dbReference>
<sequence>MDRAILDSACAVARAIGEGKASFALLDGPGGLHVAGRSELEEARAGLLTLSDAFVAQIDRASDTLLMRGLPGEPGFCACVSLRAADGGWRGLLCVLGGEGQPEPGAEVWVRLADAARLATVALRADEAEDKLAASETRNAHAQAARRIAEQTASFGYWRLDVAARALSWSAGIATIFGRNAILDLVPLETHCGFYHPEDRDEVRRRIERAVNGRGVLARGGYEHRSRIVRPNGEIRHVSVRGIDERDPAGRLVAIHGICLDVTEQTRLAEAAAAADAALRALLDQGGAVSGPVDTRQSESRYRLIAEHASDIIVFSDLDTTRRYVSHAVTPILGYDPAELVGTAPRDFIHADDMPAFSRALDALLSRREDSALTVLRYRHRDGHWVWLELAFSLVHDGGGVPNGFVSILRDVSARVAAEEVARSGQAQNWAEAEERLRAMQARSDFTSAASAAILAQLAEGVIVTDAAGRITLVNVAAAAIHGVSRLDVEPDAYSDTYHLFTEEGEPYPPHDLPLARAVRGETVREARWRIRRPDGAEVIAVGNAQPLRGQDGGQIGAVLTVRDDTARIAAEEGLRTLNGTLAQRVAERTREAEAARELAEAGSRAKSEFLASMSHEIRTPLNGIIGYADLLLEDGGVTGRVRQYGERIRSAGAALLTVVNDVLDVSKIEAGQVQIAARPFALSLLVDNTLSIVRGFAQTKGLALGVAFDPAIPAWVQGDEDRLRQVLLNLLNNAIKFTPAGRVDLAISLSGACDDTVDLEFRVSDTGIGIPADKQDRLFRRFSQVDGSYRRAHDGAGLGLSICKSLVELMGGAIRVESAEGRGASFSFTISLPRAEAPVQAQHAVGESRTRISRRLLLAEDVPLNQDLARAILESEGHAVDVVPDGAAAVRAVETNLYDVVLMDVQMPVMDGVSATRAIRALDGPKARIPIIALTANVLPQQVAEFRAAGMGGHVGKPFARAELLDAIDRCLSAESADASFRPVPESAALDAIASTIGQERVQSLLQALAAELDARFGRESGPWLRESLAQDAHSMIAASAMLGFADLASLCREVEAACRDGLDYETALTDLRRYSAAVVTEIGLMRAA</sequence>
<dbReference type="Pfam" id="PF00072">
    <property type="entry name" value="Response_reg"/>
    <property type="match status" value="1"/>
</dbReference>
<dbReference type="SMART" id="SM00086">
    <property type="entry name" value="PAC"/>
    <property type="match status" value="3"/>
</dbReference>
<dbReference type="SUPFAM" id="SSF47384">
    <property type="entry name" value="Homodimeric domain of signal transducing histidine kinase"/>
    <property type="match status" value="1"/>
</dbReference>
<keyword evidence="7" id="KW-0547">Nucleotide-binding</keyword>
<dbReference type="PROSITE" id="PS50110">
    <property type="entry name" value="RESPONSE_REGULATORY"/>
    <property type="match status" value="1"/>
</dbReference>
<evidence type="ECO:0000256" key="1">
    <source>
        <dbReference type="ARBA" id="ARBA00000085"/>
    </source>
</evidence>
<evidence type="ECO:0000313" key="19">
    <source>
        <dbReference type="Proteomes" id="UP001596292"/>
    </source>
</evidence>
<dbReference type="SUPFAM" id="SSF52172">
    <property type="entry name" value="CheY-like"/>
    <property type="match status" value="1"/>
</dbReference>
<dbReference type="Gene3D" id="1.20.120.160">
    <property type="entry name" value="HPT domain"/>
    <property type="match status" value="1"/>
</dbReference>
<protein>
    <recommendedName>
        <fullName evidence="3">histidine kinase</fullName>
        <ecNumber evidence="3">2.7.13.3</ecNumber>
    </recommendedName>
</protein>
<evidence type="ECO:0000259" key="16">
    <source>
        <dbReference type="PROSITE" id="PS50112"/>
    </source>
</evidence>
<dbReference type="SUPFAM" id="SSF47226">
    <property type="entry name" value="Histidine-containing phosphotransfer domain, HPT domain"/>
    <property type="match status" value="1"/>
</dbReference>
<dbReference type="Pfam" id="PF13426">
    <property type="entry name" value="PAS_9"/>
    <property type="match status" value="1"/>
</dbReference>
<dbReference type="PROSITE" id="PS50109">
    <property type="entry name" value="HIS_KIN"/>
    <property type="match status" value="1"/>
</dbReference>
<dbReference type="SUPFAM" id="SSF55785">
    <property type="entry name" value="PYP-like sensor domain (PAS domain)"/>
    <property type="match status" value="3"/>
</dbReference>
<keyword evidence="4" id="KW-1003">Cell membrane</keyword>
<dbReference type="InterPro" id="IPR004358">
    <property type="entry name" value="Sig_transdc_His_kin-like_C"/>
</dbReference>
<dbReference type="InterPro" id="IPR035965">
    <property type="entry name" value="PAS-like_dom_sf"/>
</dbReference>